<dbReference type="Proteomes" id="UP001589776">
    <property type="component" value="Unassembled WGS sequence"/>
</dbReference>
<evidence type="ECO:0000313" key="2">
    <source>
        <dbReference type="Proteomes" id="UP001589776"/>
    </source>
</evidence>
<protein>
    <submittedName>
        <fullName evidence="1">Uncharacterized protein</fullName>
    </submittedName>
</protein>
<accession>A0ABV6DMG9</accession>
<organism evidence="1 2">
    <name type="scientific">Paenibacillus chartarius</name>
    <dbReference type="NCBI Taxonomy" id="747481"/>
    <lineage>
        <taxon>Bacteria</taxon>
        <taxon>Bacillati</taxon>
        <taxon>Bacillota</taxon>
        <taxon>Bacilli</taxon>
        <taxon>Bacillales</taxon>
        <taxon>Paenibacillaceae</taxon>
        <taxon>Paenibacillus</taxon>
    </lineage>
</organism>
<reference evidence="1 2" key="1">
    <citation type="submission" date="2024-09" db="EMBL/GenBank/DDBJ databases">
        <authorList>
            <person name="Sun Q."/>
            <person name="Mori K."/>
        </authorList>
    </citation>
    <scope>NUCLEOTIDE SEQUENCE [LARGE SCALE GENOMIC DNA]</scope>
    <source>
        <strain evidence="1 2">CCM 7759</strain>
    </source>
</reference>
<dbReference type="RefSeq" id="WP_377471182.1">
    <property type="nucleotide sequence ID" value="NZ_JBHLWN010000064.1"/>
</dbReference>
<gene>
    <name evidence="1" type="ORF">ACFFK0_15545</name>
</gene>
<evidence type="ECO:0000313" key="1">
    <source>
        <dbReference type="EMBL" id="MFC0213844.1"/>
    </source>
</evidence>
<sequence>MELFINTLLEKRDAESKLVDCERVLWLNQSEDCAVTISIIKKTGVPEFKRISSIEQELIEGTMIKREHDPYSRFMVSEELLTPKEIRLRDEAWECIKDIVELEPNIYNPKERYEIIKSEVERTGKGKNLYYKYLRYYWTGGKMVNALLPRFRKCGGKGSKKNPTQKMGRPRETSISVDPKLKGVLISEGHRKIFDKAIRDVYLKINRRDSVKYTYIEMLKNHYKIDTIKKGKYEIPIIPPGHDVPSIAQLRYHIRRYYTKRKLLIAREGEVTFNRDFRPLLGSETRSLSDELSFSEASTVVDSD</sequence>
<comment type="caution">
    <text evidence="1">The sequence shown here is derived from an EMBL/GenBank/DDBJ whole genome shotgun (WGS) entry which is preliminary data.</text>
</comment>
<feature type="non-terminal residue" evidence="1">
    <location>
        <position position="304"/>
    </location>
</feature>
<name>A0ABV6DMG9_9BACL</name>
<proteinExistence type="predicted"/>
<dbReference type="EMBL" id="JBHLWN010000064">
    <property type="protein sequence ID" value="MFC0213844.1"/>
    <property type="molecule type" value="Genomic_DNA"/>
</dbReference>
<keyword evidence="2" id="KW-1185">Reference proteome</keyword>